<dbReference type="PRINTS" id="PR00344">
    <property type="entry name" value="BCTRLSENSOR"/>
</dbReference>
<dbReference type="SUPFAM" id="SSF63829">
    <property type="entry name" value="Calcium-dependent phosphotriesterase"/>
    <property type="match status" value="1"/>
</dbReference>
<proteinExistence type="predicted"/>
<name>A0ABW4VKT9_9BACT</name>
<evidence type="ECO:0000256" key="4">
    <source>
        <dbReference type="SAM" id="Phobius"/>
    </source>
</evidence>
<keyword evidence="6" id="KW-0418">Kinase</keyword>
<accession>A0ABW4VKT9</accession>
<dbReference type="EC" id="2.7.13.3" evidence="2"/>
<dbReference type="InterPro" id="IPR036890">
    <property type="entry name" value="HATPase_C_sf"/>
</dbReference>
<dbReference type="InterPro" id="IPR003594">
    <property type="entry name" value="HATPase_dom"/>
</dbReference>
<dbReference type="PANTHER" id="PTHR43547">
    <property type="entry name" value="TWO-COMPONENT HISTIDINE KINASE"/>
    <property type="match status" value="1"/>
</dbReference>
<dbReference type="Gene3D" id="2.130.10.10">
    <property type="entry name" value="YVTN repeat-like/Quinoprotein amine dehydrogenase"/>
    <property type="match status" value="3"/>
</dbReference>
<dbReference type="InterPro" id="IPR011110">
    <property type="entry name" value="Reg_prop"/>
</dbReference>
<comment type="catalytic activity">
    <reaction evidence="1">
        <text>ATP + protein L-histidine = ADP + protein N-phospho-L-histidine.</text>
        <dbReference type="EC" id="2.7.13.3"/>
    </reaction>
</comment>
<keyword evidence="4" id="KW-1133">Transmembrane helix</keyword>
<dbReference type="PANTHER" id="PTHR43547:SF2">
    <property type="entry name" value="HYBRID SIGNAL TRANSDUCTION HISTIDINE KINASE C"/>
    <property type="match status" value="1"/>
</dbReference>
<evidence type="ECO:0000256" key="1">
    <source>
        <dbReference type="ARBA" id="ARBA00000085"/>
    </source>
</evidence>
<keyword evidence="7" id="KW-1185">Reference proteome</keyword>
<dbReference type="InterPro" id="IPR003661">
    <property type="entry name" value="HisK_dim/P_dom"/>
</dbReference>
<dbReference type="Pfam" id="PF07494">
    <property type="entry name" value="Reg_prop"/>
    <property type="match status" value="1"/>
</dbReference>
<dbReference type="SUPFAM" id="SSF47384">
    <property type="entry name" value="Homodimeric domain of signal transducing histidine kinase"/>
    <property type="match status" value="1"/>
</dbReference>
<sequence>MSPSYRSLTSKPVTVLVKSMLFVSMVLCIHIPSVSFAQSQYTEVWYGTDDDHLPQQSIKGIIKDAYGYLWLFTEGGIVRYDGLDFKVLDDSDTGKPEYNRTRLYYFSKISQDSIFGCFNEKEIFVISNRKVTRIQNFIQDIPHLNDPFLYAHTLGRTAFLSTEVRDNNYFFETDNGNYLILYDNLIRYYNANHEMTAEISFDRENFLHFFKIDGQVFLTDKKGDVWLVPEQNKTLEKADSHFSNEGSFIVNWPMNQAFYYLNQQLYLLSYKNGQIQKQLVLDGYSFEKSFINTIYFDPPTQNIYLGSVSRGLGVISPIQIHNHQSPSDNKVFYAQALLEDNKILTSQGEVLDLQGNITHTYDLLPFSDKYNLIVENNRKIWTKNNHQLYYLSLESGNPNVSVINKWTFEQRVSHLYRDKSGTLWISTAFGKKGSLYKMVGGAPELVSKGAFEITCFLETKSAFLLGSNNGLYILDPVSGILEKLEGMDDILVRSIYEDRNGEIWINTYSNGMFHYHAGKFTSLPTDPMGYLRTSHCILEDSDGYFWISSNKGLFHVKRSHLEKYIKGEIEHVYYHHFNKTYGLRNTEFNGGCVPCGIFLKDQDILSFPSMDGMVIFSPKKLQPRFPKEKIYFDKIQVDNRQLPIEDTLILDKTFSRLSIDVSVPFFGNSKNLILEYTLTPGSNKYWVPLERHEEIIFSTIPPGKYLLSIRKTAISEELDDSLHLVIIIRPAFWQTIWFKVLSLVAGVFAVYILFRIRARYLYHANSLLEKKVAEKTRQLKFINLSLRKSVDQQKKQLTTQKKLTQLISHDIRTPLRYLSIYIQNVEEDLDKKDPALNEAVQIIQQTIISLFDFVEQNIRHIKHKKNPEDNENPHYLITDLIQAKIRIFKVAAKLQKTKVILSVKNDLRTGVNSNFLSIIIHNLLDNALKNTINGKVNIYCYISNKYLTLEVTDTGRGMPSQEVGYYLRLFRGEEIVSEQQGIGLGLPMVIDLVLIMNGTMEIKSTPQRGTKITLRFPLP</sequence>
<dbReference type="Gene3D" id="2.60.40.10">
    <property type="entry name" value="Immunoglobulins"/>
    <property type="match status" value="1"/>
</dbReference>
<keyword evidence="6" id="KW-0808">Transferase</keyword>
<dbReference type="Gene3D" id="3.30.565.10">
    <property type="entry name" value="Histidine kinase-like ATPase, C-terminal domain"/>
    <property type="match status" value="1"/>
</dbReference>
<comment type="caution">
    <text evidence="6">The sequence shown here is derived from an EMBL/GenBank/DDBJ whole genome shotgun (WGS) entry which is preliminary data.</text>
</comment>
<dbReference type="InterPro" id="IPR036097">
    <property type="entry name" value="HisK_dim/P_sf"/>
</dbReference>
<feature type="domain" description="Histidine kinase" evidence="5">
    <location>
        <begin position="806"/>
        <end position="1019"/>
    </location>
</feature>
<dbReference type="Pfam" id="PF02518">
    <property type="entry name" value="HATPase_c"/>
    <property type="match status" value="1"/>
</dbReference>
<dbReference type="InterPro" id="IPR005467">
    <property type="entry name" value="His_kinase_dom"/>
</dbReference>
<dbReference type="Proteomes" id="UP001597361">
    <property type="component" value="Unassembled WGS sequence"/>
</dbReference>
<dbReference type="EMBL" id="JBHUHR010000031">
    <property type="protein sequence ID" value="MFD2035304.1"/>
    <property type="molecule type" value="Genomic_DNA"/>
</dbReference>
<dbReference type="InterPro" id="IPR015943">
    <property type="entry name" value="WD40/YVTN_repeat-like_dom_sf"/>
</dbReference>
<dbReference type="Gene3D" id="1.10.287.130">
    <property type="match status" value="1"/>
</dbReference>
<evidence type="ECO:0000313" key="6">
    <source>
        <dbReference type="EMBL" id="MFD2035304.1"/>
    </source>
</evidence>
<evidence type="ECO:0000313" key="7">
    <source>
        <dbReference type="Proteomes" id="UP001597361"/>
    </source>
</evidence>
<dbReference type="CDD" id="cd00082">
    <property type="entry name" value="HisKA"/>
    <property type="match status" value="1"/>
</dbReference>
<evidence type="ECO:0000256" key="3">
    <source>
        <dbReference type="ARBA" id="ARBA00022553"/>
    </source>
</evidence>
<dbReference type="RefSeq" id="WP_376886183.1">
    <property type="nucleotide sequence ID" value="NZ_JBHUHR010000031.1"/>
</dbReference>
<protein>
    <recommendedName>
        <fullName evidence="2">histidine kinase</fullName>
        <ecNumber evidence="2">2.7.13.3</ecNumber>
    </recommendedName>
</protein>
<feature type="transmembrane region" description="Helical" evidence="4">
    <location>
        <begin position="736"/>
        <end position="754"/>
    </location>
</feature>
<dbReference type="SUPFAM" id="SSF55874">
    <property type="entry name" value="ATPase domain of HSP90 chaperone/DNA topoisomerase II/histidine kinase"/>
    <property type="match status" value="1"/>
</dbReference>
<dbReference type="InterPro" id="IPR013783">
    <property type="entry name" value="Ig-like_fold"/>
</dbReference>
<keyword evidence="4" id="KW-0812">Transmembrane</keyword>
<dbReference type="PROSITE" id="PS50109">
    <property type="entry name" value="HIS_KIN"/>
    <property type="match status" value="1"/>
</dbReference>
<keyword evidence="3" id="KW-0597">Phosphoprotein</keyword>
<gene>
    <name evidence="6" type="ORF">ACFSKL_10905</name>
</gene>
<evidence type="ECO:0000259" key="5">
    <source>
        <dbReference type="PROSITE" id="PS50109"/>
    </source>
</evidence>
<dbReference type="SMART" id="SM00387">
    <property type="entry name" value="HATPase_c"/>
    <property type="match status" value="1"/>
</dbReference>
<evidence type="ECO:0000256" key="2">
    <source>
        <dbReference type="ARBA" id="ARBA00012438"/>
    </source>
</evidence>
<reference evidence="7" key="1">
    <citation type="journal article" date="2019" name="Int. J. Syst. Evol. Microbiol.">
        <title>The Global Catalogue of Microorganisms (GCM) 10K type strain sequencing project: providing services to taxonomists for standard genome sequencing and annotation.</title>
        <authorList>
            <consortium name="The Broad Institute Genomics Platform"/>
            <consortium name="The Broad Institute Genome Sequencing Center for Infectious Disease"/>
            <person name="Wu L."/>
            <person name="Ma J."/>
        </authorList>
    </citation>
    <scope>NUCLEOTIDE SEQUENCE [LARGE SCALE GENOMIC DNA]</scope>
    <source>
        <strain evidence="7">CGMCC 1.15180</strain>
    </source>
</reference>
<dbReference type="InterPro" id="IPR004358">
    <property type="entry name" value="Sig_transdc_His_kin-like_C"/>
</dbReference>
<keyword evidence="4" id="KW-0472">Membrane</keyword>
<dbReference type="GO" id="GO:0016301">
    <property type="term" value="F:kinase activity"/>
    <property type="evidence" value="ECO:0007669"/>
    <property type="project" value="UniProtKB-KW"/>
</dbReference>
<organism evidence="6 7">
    <name type="scientific">Belliella marina</name>
    <dbReference type="NCBI Taxonomy" id="1644146"/>
    <lineage>
        <taxon>Bacteria</taxon>
        <taxon>Pseudomonadati</taxon>
        <taxon>Bacteroidota</taxon>
        <taxon>Cytophagia</taxon>
        <taxon>Cytophagales</taxon>
        <taxon>Cyclobacteriaceae</taxon>
        <taxon>Belliella</taxon>
    </lineage>
</organism>